<proteinExistence type="predicted"/>
<protein>
    <submittedName>
        <fullName evidence="2">Uncharacterized protein</fullName>
    </submittedName>
</protein>
<evidence type="ECO:0000313" key="2">
    <source>
        <dbReference type="EnsemblMetazoa" id="CJA02030.1"/>
    </source>
</evidence>
<feature type="compositionally biased region" description="Polar residues" evidence="1">
    <location>
        <begin position="109"/>
        <end position="127"/>
    </location>
</feature>
<evidence type="ECO:0000313" key="3">
    <source>
        <dbReference type="Proteomes" id="UP000005237"/>
    </source>
</evidence>
<feature type="compositionally biased region" description="Polar residues" evidence="1">
    <location>
        <begin position="75"/>
        <end position="89"/>
    </location>
</feature>
<feature type="region of interest" description="Disordered" evidence="1">
    <location>
        <begin position="1"/>
        <end position="127"/>
    </location>
</feature>
<keyword evidence="3" id="KW-1185">Reference proteome</keyword>
<dbReference type="EnsemblMetazoa" id="CJA02030.1">
    <property type="protein sequence ID" value="CJA02030.1"/>
    <property type="gene ID" value="WBGene00121234"/>
</dbReference>
<organism evidence="2 3">
    <name type="scientific">Caenorhabditis japonica</name>
    <dbReference type="NCBI Taxonomy" id="281687"/>
    <lineage>
        <taxon>Eukaryota</taxon>
        <taxon>Metazoa</taxon>
        <taxon>Ecdysozoa</taxon>
        <taxon>Nematoda</taxon>
        <taxon>Chromadorea</taxon>
        <taxon>Rhabditida</taxon>
        <taxon>Rhabditina</taxon>
        <taxon>Rhabditomorpha</taxon>
        <taxon>Rhabditoidea</taxon>
        <taxon>Rhabditidae</taxon>
        <taxon>Peloderinae</taxon>
        <taxon>Caenorhabditis</taxon>
    </lineage>
</organism>
<sequence length="127" mass="14262">MCKRETTKTEPELPKEIRSTMAPLNREGPPKKASVSLMVENTQPSTRNTSKLTEISVQSPEKQVLDQEQGIDKSGNLSSSELEVMNTQDDTSEKLPIPKKPESRKLSNGRMQKTSMNYEESTYSDLT</sequence>
<evidence type="ECO:0000256" key="1">
    <source>
        <dbReference type="SAM" id="MobiDB-lite"/>
    </source>
</evidence>
<reference evidence="3" key="1">
    <citation type="submission" date="2010-08" db="EMBL/GenBank/DDBJ databases">
        <authorList>
            <consortium name="Caenorhabditis japonica Sequencing Consortium"/>
            <person name="Wilson R.K."/>
        </authorList>
    </citation>
    <scope>NUCLEOTIDE SEQUENCE [LARGE SCALE GENOMIC DNA]</scope>
    <source>
        <strain evidence="3">DF5081</strain>
    </source>
</reference>
<dbReference type="Proteomes" id="UP000005237">
    <property type="component" value="Unassembled WGS sequence"/>
</dbReference>
<dbReference type="AlphaFoldDB" id="A0A8R1DH29"/>
<feature type="compositionally biased region" description="Polar residues" evidence="1">
    <location>
        <begin position="39"/>
        <end position="61"/>
    </location>
</feature>
<feature type="compositionally biased region" description="Basic and acidic residues" evidence="1">
    <location>
        <begin position="1"/>
        <end position="18"/>
    </location>
</feature>
<reference evidence="2" key="2">
    <citation type="submission" date="2022-06" db="UniProtKB">
        <authorList>
            <consortium name="EnsemblMetazoa"/>
        </authorList>
    </citation>
    <scope>IDENTIFICATION</scope>
    <source>
        <strain evidence="2">DF5081</strain>
    </source>
</reference>
<accession>A0A8R1DH29</accession>
<name>A0A8R1DH29_CAEJA</name>